<proteinExistence type="inferred from homology"/>
<keyword evidence="8 10" id="KW-0131">Cell cycle</keyword>
<evidence type="ECO:0000256" key="10">
    <source>
        <dbReference type="RuleBase" id="RU368072"/>
    </source>
</evidence>
<feature type="compositionally biased region" description="Polar residues" evidence="12">
    <location>
        <begin position="9"/>
        <end position="21"/>
    </location>
</feature>
<keyword evidence="9 10" id="KW-0137">Centromere</keyword>
<comment type="subcellular location">
    <subcellularLocation>
        <location evidence="10">Chromosome</location>
        <location evidence="10">Centromere</location>
        <location evidence="10">Kinetochore</location>
    </subcellularLocation>
    <subcellularLocation>
        <location evidence="10">Nucleus</location>
    </subcellularLocation>
</comment>
<feature type="compositionally biased region" description="Polar residues" evidence="12">
    <location>
        <begin position="86"/>
        <end position="98"/>
    </location>
</feature>
<keyword evidence="7 10" id="KW-0539">Nucleus</keyword>
<evidence type="ECO:0000256" key="3">
    <source>
        <dbReference type="ARBA" id="ARBA00022618"/>
    </source>
</evidence>
<evidence type="ECO:0000256" key="1">
    <source>
        <dbReference type="ARBA" id="ARBA00007050"/>
    </source>
</evidence>
<dbReference type="InterPro" id="IPR038273">
    <property type="entry name" value="Ndc80_sf"/>
</dbReference>
<dbReference type="GO" id="GO:0051301">
    <property type="term" value="P:cell division"/>
    <property type="evidence" value="ECO:0007669"/>
    <property type="project" value="UniProtKB-UniRule"/>
</dbReference>
<feature type="compositionally biased region" description="Basic residues" evidence="12">
    <location>
        <begin position="39"/>
        <end position="49"/>
    </location>
</feature>
<evidence type="ECO:0000313" key="14">
    <source>
        <dbReference type="EMBL" id="CAB9514798.1"/>
    </source>
</evidence>
<evidence type="ECO:0000259" key="13">
    <source>
        <dbReference type="Pfam" id="PF03801"/>
    </source>
</evidence>
<evidence type="ECO:0000256" key="6">
    <source>
        <dbReference type="ARBA" id="ARBA00023054"/>
    </source>
</evidence>
<dbReference type="EMBL" id="CAICTM010000674">
    <property type="protein sequence ID" value="CAB9514798.1"/>
    <property type="molecule type" value="Genomic_DNA"/>
</dbReference>
<evidence type="ECO:0000256" key="4">
    <source>
        <dbReference type="ARBA" id="ARBA00022776"/>
    </source>
</evidence>
<evidence type="ECO:0000256" key="11">
    <source>
        <dbReference type="SAM" id="Coils"/>
    </source>
</evidence>
<dbReference type="GO" id="GO:0005634">
    <property type="term" value="C:nucleus"/>
    <property type="evidence" value="ECO:0007669"/>
    <property type="project" value="UniProtKB-SubCell"/>
</dbReference>
<feature type="region of interest" description="Disordered" evidence="12">
    <location>
        <begin position="1"/>
        <end position="125"/>
    </location>
</feature>
<organism evidence="14 15">
    <name type="scientific">Seminavis robusta</name>
    <dbReference type="NCBI Taxonomy" id="568900"/>
    <lineage>
        <taxon>Eukaryota</taxon>
        <taxon>Sar</taxon>
        <taxon>Stramenopiles</taxon>
        <taxon>Ochrophyta</taxon>
        <taxon>Bacillariophyta</taxon>
        <taxon>Bacillariophyceae</taxon>
        <taxon>Bacillariophycidae</taxon>
        <taxon>Naviculales</taxon>
        <taxon>Naviculaceae</taxon>
        <taxon>Seminavis</taxon>
    </lineage>
</organism>
<gene>
    <name evidence="14" type="ORF">SEMRO_675_G185480.1</name>
</gene>
<evidence type="ECO:0000256" key="12">
    <source>
        <dbReference type="SAM" id="MobiDB-lite"/>
    </source>
</evidence>
<evidence type="ECO:0000256" key="7">
    <source>
        <dbReference type="ARBA" id="ARBA00023242"/>
    </source>
</evidence>
<keyword evidence="5 10" id="KW-0995">Kinetochore</keyword>
<keyword evidence="15" id="KW-1185">Reference proteome</keyword>
<feature type="coiled-coil region" evidence="11">
    <location>
        <begin position="525"/>
        <end position="580"/>
    </location>
</feature>
<keyword evidence="2 10" id="KW-0158">Chromosome</keyword>
<evidence type="ECO:0000256" key="9">
    <source>
        <dbReference type="ARBA" id="ARBA00023328"/>
    </source>
</evidence>
<dbReference type="PANTHER" id="PTHR10643">
    <property type="entry name" value="KINETOCHORE PROTEIN NDC80"/>
    <property type="match status" value="1"/>
</dbReference>
<comment type="function">
    <text evidence="10">Acts as a component of the essential kinetochore-associated NDC80 complex, which is required for chromosome segregation and spindle checkpoint activity.</text>
</comment>
<dbReference type="InterPro" id="IPR005550">
    <property type="entry name" value="Kinetochore_Ndc80"/>
</dbReference>
<keyword evidence="3 10" id="KW-0132">Cell division</keyword>
<evidence type="ECO:0000256" key="8">
    <source>
        <dbReference type="ARBA" id="ARBA00023306"/>
    </source>
</evidence>
<reference evidence="14" key="1">
    <citation type="submission" date="2020-06" db="EMBL/GenBank/DDBJ databases">
        <authorList>
            <consortium name="Plant Systems Biology data submission"/>
        </authorList>
    </citation>
    <scope>NUCLEOTIDE SEQUENCE</scope>
    <source>
        <strain evidence="14">D6</strain>
    </source>
</reference>
<dbReference type="PANTHER" id="PTHR10643:SF2">
    <property type="entry name" value="KINETOCHORE PROTEIN NDC80 HOMOLOG"/>
    <property type="match status" value="1"/>
</dbReference>
<dbReference type="GO" id="GO:0051315">
    <property type="term" value="P:attachment of mitotic spindle microtubules to kinetochore"/>
    <property type="evidence" value="ECO:0007669"/>
    <property type="project" value="UniProtKB-UniRule"/>
</dbReference>
<dbReference type="Proteomes" id="UP001153069">
    <property type="component" value="Unassembled WGS sequence"/>
</dbReference>
<evidence type="ECO:0000256" key="5">
    <source>
        <dbReference type="ARBA" id="ARBA00022838"/>
    </source>
</evidence>
<keyword evidence="4 10" id="KW-0498">Mitosis</keyword>
<comment type="similarity">
    <text evidence="1 10">Belongs to the NDC80/HEC1 family.</text>
</comment>
<name>A0A9N8HLD6_9STRA</name>
<dbReference type="AlphaFoldDB" id="A0A9N8HLD6"/>
<dbReference type="GO" id="GO:0031262">
    <property type="term" value="C:Ndc80 complex"/>
    <property type="evidence" value="ECO:0007669"/>
    <property type="project" value="UniProtKB-UniRule"/>
</dbReference>
<protein>
    <recommendedName>
        <fullName evidence="10">Kinetochore protein NDC80</fullName>
    </recommendedName>
</protein>
<dbReference type="Pfam" id="PF03801">
    <property type="entry name" value="Ndc80_HEC"/>
    <property type="match status" value="1"/>
</dbReference>
<evidence type="ECO:0000313" key="15">
    <source>
        <dbReference type="Proteomes" id="UP001153069"/>
    </source>
</evidence>
<dbReference type="InterPro" id="IPR055260">
    <property type="entry name" value="Ndc80_CH"/>
</dbReference>
<feature type="coiled-coil region" evidence="11">
    <location>
        <begin position="605"/>
        <end position="635"/>
    </location>
</feature>
<feature type="domain" description="Kinetochore protein Ndc80 CH" evidence="13">
    <location>
        <begin position="113"/>
        <end position="248"/>
    </location>
</feature>
<keyword evidence="6 11" id="KW-0175">Coiled coil</keyword>
<sequence length="679" mass="76568">MPTARGGSRRQTLGVVSNTAPNRHDNGDLPPNSAQKGSRNTRSKSRKSMIPRVGRDNRVPPPSPGLAAPTQASSSRRKTRGDNNRRTTMSATEHTAANYSPMRSALPPAAAAAPPPVVRTDPRPIHDKGFQQDCIKKLLNYLLQSGYEYPVSQKCLARPSGRDFAQIVTFLLRKIDPSFQQTTGSSVTSNAKDSNAMKLEDEIAMNFKALGYPIPVSKTALVAAGSTHTWPTLLAALVWLVELLEVLEEDVDEEIVIEDSKPFETLQELQINTDKVFFSFLEKSYNAFMAEDEQMQRDLQQALTMRFEQDDGYIEQEIERMTDLNATIVEQMNKMIQDTDELPLLIKKQEDFKVDLEQFRDLNRQLDDHVSGLQQKIKKFKEDLAAKNKILEKKNETIEHLKKTLGSQDLSKGDMYKLESELIGVKEAMERANKQKEQLRQSVWEDEAQLNSLYTQLEDSIAAYHISLSEIALAPEMEKHAAKLKVVLDKSQALETDQNKLLGVDLSSVVHPTLIQFKERLVARTNKAGQDYQQALDELDAAKQQFSECVEKLQILEAKKEKLEETMERERQTHEAKLALRLREVEAIESSVGSINDPVAMEGHLARNERQVTEMEALRLQKQEENLANKKAVEDEIAAACQAIMENETFMKAKAAEVSQYWLMKLTNVSNASVKSTEK</sequence>
<comment type="caution">
    <text evidence="14">The sequence shown here is derived from an EMBL/GenBank/DDBJ whole genome shotgun (WGS) entry which is preliminary data.</text>
</comment>
<dbReference type="OrthoDB" id="7459479at2759"/>
<comment type="subunit">
    <text evidence="10">Component of the NDC80 complex.</text>
</comment>
<evidence type="ECO:0000256" key="2">
    <source>
        <dbReference type="ARBA" id="ARBA00022454"/>
    </source>
</evidence>
<feature type="coiled-coil region" evidence="11">
    <location>
        <begin position="314"/>
        <end position="449"/>
    </location>
</feature>
<accession>A0A9N8HLD6</accession>
<dbReference type="Gene3D" id="1.10.418.30">
    <property type="entry name" value="Ncd80 complex, Ncd80 subunit"/>
    <property type="match status" value="1"/>
</dbReference>